<reference evidence="1" key="1">
    <citation type="journal article" date="2020" name="Nature">
        <title>Giant virus diversity and host interactions through global metagenomics.</title>
        <authorList>
            <person name="Schulz F."/>
            <person name="Roux S."/>
            <person name="Paez-Espino D."/>
            <person name="Jungbluth S."/>
            <person name="Walsh D.A."/>
            <person name="Denef V.J."/>
            <person name="McMahon K.D."/>
            <person name="Konstantinidis K.T."/>
            <person name="Eloe-Fadrosh E.A."/>
            <person name="Kyrpides N.C."/>
            <person name="Woyke T."/>
        </authorList>
    </citation>
    <scope>NUCLEOTIDE SEQUENCE</scope>
    <source>
        <strain evidence="1">GVMAG-M-3300023184-190</strain>
    </source>
</reference>
<organism evidence="1">
    <name type="scientific">viral metagenome</name>
    <dbReference type="NCBI Taxonomy" id="1070528"/>
    <lineage>
        <taxon>unclassified sequences</taxon>
        <taxon>metagenomes</taxon>
        <taxon>organismal metagenomes</taxon>
    </lineage>
</organism>
<dbReference type="AlphaFoldDB" id="A0A6C0I2Y7"/>
<proteinExistence type="predicted"/>
<accession>A0A6C0I2Y7</accession>
<protein>
    <submittedName>
        <fullName evidence="1">Uncharacterized protein</fullName>
    </submittedName>
</protein>
<sequence>MVPIEVVQYIIEYSTDIDVRRAFNVYGKLKNLKEKEEVLKSAFSTMVEVLTDSPFTDGFLCRHTLNNKLVRPTNSIDGIIPDDSINVFFIEFPNYIRYEIDIYKFKRKTLRAEDRFKESEFFFAVGGYGATHYWNAQMYNYIRY</sequence>
<evidence type="ECO:0000313" key="1">
    <source>
        <dbReference type="EMBL" id="QHT87371.1"/>
    </source>
</evidence>
<name>A0A6C0I2Y7_9ZZZZ</name>
<dbReference type="EMBL" id="MN740087">
    <property type="protein sequence ID" value="QHT87371.1"/>
    <property type="molecule type" value="Genomic_DNA"/>
</dbReference>